<reference evidence="1 2" key="1">
    <citation type="journal article" date="2021" name="Hortic Res">
        <title>Chromosome-scale assembly of the Dendrobium chrysotoxum genome enhances the understanding of orchid evolution.</title>
        <authorList>
            <person name="Zhang Y."/>
            <person name="Zhang G.Q."/>
            <person name="Zhang D."/>
            <person name="Liu X.D."/>
            <person name="Xu X.Y."/>
            <person name="Sun W.H."/>
            <person name="Yu X."/>
            <person name="Zhu X."/>
            <person name="Wang Z.W."/>
            <person name="Zhao X."/>
            <person name="Zhong W.Y."/>
            <person name="Chen H."/>
            <person name="Yin W.L."/>
            <person name="Huang T."/>
            <person name="Niu S.C."/>
            <person name="Liu Z.J."/>
        </authorList>
    </citation>
    <scope>NUCLEOTIDE SEQUENCE [LARGE SCALE GENOMIC DNA]</scope>
    <source>
        <strain evidence="1">Lindl</strain>
    </source>
</reference>
<dbReference type="AlphaFoldDB" id="A0AAV7GGR2"/>
<protein>
    <submittedName>
        <fullName evidence="1">Uncharacterized protein</fullName>
    </submittedName>
</protein>
<gene>
    <name evidence="1" type="ORF">IEQ34_008509</name>
</gene>
<name>A0AAV7GGR2_DENCH</name>
<keyword evidence="2" id="KW-1185">Reference proteome</keyword>
<comment type="caution">
    <text evidence="1">The sequence shown here is derived from an EMBL/GenBank/DDBJ whole genome shotgun (WGS) entry which is preliminary data.</text>
</comment>
<dbReference type="EMBL" id="JAGFBR010000009">
    <property type="protein sequence ID" value="KAH0460934.1"/>
    <property type="molecule type" value="Genomic_DNA"/>
</dbReference>
<proteinExistence type="predicted"/>
<evidence type="ECO:0000313" key="1">
    <source>
        <dbReference type="EMBL" id="KAH0460934.1"/>
    </source>
</evidence>
<organism evidence="1 2">
    <name type="scientific">Dendrobium chrysotoxum</name>
    <name type="common">Orchid</name>
    <dbReference type="NCBI Taxonomy" id="161865"/>
    <lineage>
        <taxon>Eukaryota</taxon>
        <taxon>Viridiplantae</taxon>
        <taxon>Streptophyta</taxon>
        <taxon>Embryophyta</taxon>
        <taxon>Tracheophyta</taxon>
        <taxon>Spermatophyta</taxon>
        <taxon>Magnoliopsida</taxon>
        <taxon>Liliopsida</taxon>
        <taxon>Asparagales</taxon>
        <taxon>Orchidaceae</taxon>
        <taxon>Epidendroideae</taxon>
        <taxon>Malaxideae</taxon>
        <taxon>Dendrobiinae</taxon>
        <taxon>Dendrobium</taxon>
    </lineage>
</organism>
<sequence>MEKEKGGFIYLTLVPGFFASYVRESWLPHFRGSWYTSLFPCNAVPCSSIPGHIHATPCVTAT</sequence>
<evidence type="ECO:0000313" key="2">
    <source>
        <dbReference type="Proteomes" id="UP000775213"/>
    </source>
</evidence>
<dbReference type="Proteomes" id="UP000775213">
    <property type="component" value="Unassembled WGS sequence"/>
</dbReference>
<accession>A0AAV7GGR2</accession>